<name>F8KPH0_HELBC</name>
<keyword evidence="4" id="KW-1185">Reference proteome</keyword>
<dbReference type="KEGG" id="hbi:HBZC1_17080"/>
<evidence type="ECO:0000256" key="1">
    <source>
        <dbReference type="SAM" id="Coils"/>
    </source>
</evidence>
<dbReference type="STRING" id="1002804.HBZC1_17080"/>
<accession>F8KPH0</accession>
<feature type="region of interest" description="Disordered" evidence="2">
    <location>
        <begin position="1"/>
        <end position="45"/>
    </location>
</feature>
<evidence type="ECO:0000313" key="4">
    <source>
        <dbReference type="Proteomes" id="UP000008387"/>
    </source>
</evidence>
<keyword evidence="1" id="KW-0175">Coiled coil</keyword>
<dbReference type="Proteomes" id="UP000008387">
    <property type="component" value="Chromosome"/>
</dbReference>
<sequence>MNNANNPNNANQANKEHHAHNAHNVNPAKDNPHKDSSKPAELNEQALLKRLDEFGQLDAKEQRLRAQIEKLNAQIKSTTIAYEKKIKGITLAYEKMHSKQLLKAKTLCDELDNLQKRRG</sequence>
<dbReference type="AlphaFoldDB" id="F8KPH0"/>
<evidence type="ECO:0000313" key="3">
    <source>
        <dbReference type="EMBL" id="CCB80694.1"/>
    </source>
</evidence>
<feature type="compositionally biased region" description="Low complexity" evidence="2">
    <location>
        <begin position="1"/>
        <end position="13"/>
    </location>
</feature>
<dbReference type="HOGENOM" id="CLU_2058112_0_0_7"/>
<dbReference type="RefSeq" id="WP_013891072.1">
    <property type="nucleotide sequence ID" value="NC_015674.1"/>
</dbReference>
<protein>
    <submittedName>
        <fullName evidence="3">Uncharacterized protein</fullName>
    </submittedName>
</protein>
<gene>
    <name evidence="3" type="ordered locus">HBZC1_17080</name>
</gene>
<organism evidence="3 4">
    <name type="scientific">Helicobacter bizzozeronii (strain CIII-1)</name>
    <dbReference type="NCBI Taxonomy" id="1002804"/>
    <lineage>
        <taxon>Bacteria</taxon>
        <taxon>Pseudomonadati</taxon>
        <taxon>Campylobacterota</taxon>
        <taxon>Epsilonproteobacteria</taxon>
        <taxon>Campylobacterales</taxon>
        <taxon>Helicobacteraceae</taxon>
        <taxon>Helicobacter</taxon>
    </lineage>
</organism>
<dbReference type="EMBL" id="FR871757">
    <property type="protein sequence ID" value="CCB80694.1"/>
    <property type="molecule type" value="Genomic_DNA"/>
</dbReference>
<proteinExistence type="predicted"/>
<reference evidence="3 4" key="1">
    <citation type="journal article" date="2011" name="J. Bacteriol.">
        <title>Genome sequence of Helicobacter bizzozeronii strain CIII-1, an isolate from human gastric mucosa.</title>
        <authorList>
            <person name="Schott T."/>
            <person name="Rossi M."/>
            <person name="Hanninen M.L."/>
        </authorList>
    </citation>
    <scope>NUCLEOTIDE SEQUENCE [LARGE SCALE GENOMIC DNA]</scope>
    <source>
        <strain evidence="3 4">CIII-1</strain>
    </source>
</reference>
<evidence type="ECO:0000256" key="2">
    <source>
        <dbReference type="SAM" id="MobiDB-lite"/>
    </source>
</evidence>
<feature type="coiled-coil region" evidence="1">
    <location>
        <begin position="54"/>
        <end position="81"/>
    </location>
</feature>